<dbReference type="EMBL" id="JAVYJV010000011">
    <property type="protein sequence ID" value="KAK4359565.1"/>
    <property type="molecule type" value="Genomic_DNA"/>
</dbReference>
<dbReference type="AlphaFoldDB" id="A0AAE1RXN7"/>
<feature type="region of interest" description="Disordered" evidence="2">
    <location>
        <begin position="586"/>
        <end position="610"/>
    </location>
</feature>
<feature type="compositionally biased region" description="Basic residues" evidence="2">
    <location>
        <begin position="1"/>
        <end position="17"/>
    </location>
</feature>
<keyword evidence="1" id="KW-0175">Coiled coil</keyword>
<protein>
    <submittedName>
        <fullName evidence="3">Uncharacterized protein</fullName>
    </submittedName>
</protein>
<feature type="region of interest" description="Disordered" evidence="2">
    <location>
        <begin position="487"/>
        <end position="507"/>
    </location>
</feature>
<sequence length="737" mass="81745">MEEEKKKRKNKKKKNKQTKGIENNAAGAEESASSNQNHAAEIRGSETHTDDTSGIDEDPNRHDTDGAKVGGSSQKSSASKDGKGTSEAGSNKGKEKITPPHDATDGVVITTPPAKTIDKGTKAPEQPQPRPAAPVQRAKNPRVQQLWKSKETVPQHNNKYQYHKGNQQGDSTKQANNQKGTQLNGRNPNTTAQPDGWMAVRGKSPTKHPLVARTEEAVHTGNTFQLLTSTRQVAGGQELVTQKNSANEEVTAVLQAIFEEKLKQLAQEKDASLLRESILDERIKQLQNENNNHMQKEAGQLTLDEAKKDQGRGFTLFCNPQASFEEKIMQLQKEISSLRRQEAIQEEKIRQLHMEKDLYLQKEAEFEMKNSQLQSEKNSWLQKEAGLEKRNDELVDEVEKLNSKRVMNPEVSLEKKVREMEKETENRVQKEKSFREIISNLSGDNALLEAQVKEFEELRTNIVQENQLLKENIQVLQTQVSNLEKSATLPYSPTGSKMNTHENGDLNSEGAATRALVDRLVGENAELVEKVNKLYVELERRGPPMEVSSFLGSDIITRSSEAAHVANESALGSHKMPGAVQEHEVDYATEPKSKPSEAVLQSGERLQPPKDPIDKAATDHGHVPKIDSRIDVNSSEIESDEIVQIPLDENEVQSADLEAANVDQASEIESDEIVQIPLDENEVQSADLEATNVDQDEEEVPLTNAPLIGAPFRLISFVARYVSGADLVNKNSATSNP</sequence>
<proteinExistence type="predicted"/>
<feature type="region of interest" description="Disordered" evidence="2">
    <location>
        <begin position="1"/>
        <end position="201"/>
    </location>
</feature>
<reference evidence="3" key="1">
    <citation type="submission" date="2023-12" db="EMBL/GenBank/DDBJ databases">
        <title>Genome assembly of Anisodus tanguticus.</title>
        <authorList>
            <person name="Wang Y.-J."/>
        </authorList>
    </citation>
    <scope>NUCLEOTIDE SEQUENCE</scope>
    <source>
        <strain evidence="3">KB-2021</strain>
        <tissue evidence="3">Leaf</tissue>
    </source>
</reference>
<evidence type="ECO:0000313" key="4">
    <source>
        <dbReference type="Proteomes" id="UP001291623"/>
    </source>
</evidence>
<feature type="compositionally biased region" description="Polar residues" evidence="2">
    <location>
        <begin position="154"/>
        <end position="193"/>
    </location>
</feature>
<feature type="compositionally biased region" description="Low complexity" evidence="2">
    <location>
        <begin position="22"/>
        <end position="35"/>
    </location>
</feature>
<evidence type="ECO:0000256" key="1">
    <source>
        <dbReference type="SAM" id="Coils"/>
    </source>
</evidence>
<feature type="compositionally biased region" description="Polar residues" evidence="2">
    <location>
        <begin position="487"/>
        <end position="498"/>
    </location>
</feature>
<gene>
    <name evidence="3" type="ORF">RND71_021794</name>
</gene>
<feature type="compositionally biased region" description="Basic and acidic residues" evidence="2">
    <location>
        <begin position="40"/>
        <end position="51"/>
    </location>
</feature>
<name>A0AAE1RXN7_9SOLA</name>
<evidence type="ECO:0000313" key="3">
    <source>
        <dbReference type="EMBL" id="KAK4359565.1"/>
    </source>
</evidence>
<accession>A0AAE1RXN7</accession>
<keyword evidence="4" id="KW-1185">Reference proteome</keyword>
<evidence type="ECO:0000256" key="2">
    <source>
        <dbReference type="SAM" id="MobiDB-lite"/>
    </source>
</evidence>
<feature type="compositionally biased region" description="Basic and acidic residues" evidence="2">
    <location>
        <begin position="586"/>
        <end position="595"/>
    </location>
</feature>
<dbReference type="Proteomes" id="UP001291623">
    <property type="component" value="Unassembled WGS sequence"/>
</dbReference>
<feature type="coiled-coil region" evidence="1">
    <location>
        <begin position="321"/>
        <end position="355"/>
    </location>
</feature>
<comment type="caution">
    <text evidence="3">The sequence shown here is derived from an EMBL/GenBank/DDBJ whole genome shotgun (WGS) entry which is preliminary data.</text>
</comment>
<feature type="compositionally biased region" description="Basic and acidic residues" evidence="2">
    <location>
        <begin position="92"/>
        <end position="104"/>
    </location>
</feature>
<feature type="coiled-coil region" evidence="1">
    <location>
        <begin position="384"/>
        <end position="486"/>
    </location>
</feature>
<organism evidence="3 4">
    <name type="scientific">Anisodus tanguticus</name>
    <dbReference type="NCBI Taxonomy" id="243964"/>
    <lineage>
        <taxon>Eukaryota</taxon>
        <taxon>Viridiplantae</taxon>
        <taxon>Streptophyta</taxon>
        <taxon>Embryophyta</taxon>
        <taxon>Tracheophyta</taxon>
        <taxon>Spermatophyta</taxon>
        <taxon>Magnoliopsida</taxon>
        <taxon>eudicotyledons</taxon>
        <taxon>Gunneridae</taxon>
        <taxon>Pentapetalae</taxon>
        <taxon>asterids</taxon>
        <taxon>lamiids</taxon>
        <taxon>Solanales</taxon>
        <taxon>Solanaceae</taxon>
        <taxon>Solanoideae</taxon>
        <taxon>Hyoscyameae</taxon>
        <taxon>Anisodus</taxon>
    </lineage>
</organism>